<evidence type="ECO:0000313" key="1">
    <source>
        <dbReference type="EMBL" id="TFY81283.1"/>
    </source>
</evidence>
<sequence length="158" mass="17541">MTAPFTEVLNTLPLASVQTAQYELPLGETRDPSQTLGVMRCTPEVESLWVTGPGSAVVAKALQHQQTVSQIAPPAPTLVLPSLRILGFTKVNLSAKRDTQLEPDHRRLRARLQARKDMDGRTLKLYIQKCTITPEWLEGFGEVADVEWDGKNMSFPDD</sequence>
<name>A0A4Z0A4N1_9AGAM</name>
<dbReference type="Proteomes" id="UP000298061">
    <property type="component" value="Unassembled WGS sequence"/>
</dbReference>
<protein>
    <submittedName>
        <fullName evidence="1">Uncharacterized protein</fullName>
    </submittedName>
</protein>
<dbReference type="AlphaFoldDB" id="A0A4Z0A4N1"/>
<evidence type="ECO:0000313" key="2">
    <source>
        <dbReference type="Proteomes" id="UP000298061"/>
    </source>
</evidence>
<comment type="caution">
    <text evidence="1">The sequence shown here is derived from an EMBL/GenBank/DDBJ whole genome shotgun (WGS) entry which is preliminary data.</text>
</comment>
<proteinExistence type="predicted"/>
<gene>
    <name evidence="1" type="ORF">EWM64_g2729</name>
</gene>
<accession>A0A4Z0A4N1</accession>
<keyword evidence="2" id="KW-1185">Reference proteome</keyword>
<dbReference type="EMBL" id="SFCI01000229">
    <property type="protein sequence ID" value="TFY81283.1"/>
    <property type="molecule type" value="Genomic_DNA"/>
</dbReference>
<organism evidence="1 2">
    <name type="scientific">Hericium alpestre</name>
    <dbReference type="NCBI Taxonomy" id="135208"/>
    <lineage>
        <taxon>Eukaryota</taxon>
        <taxon>Fungi</taxon>
        <taxon>Dikarya</taxon>
        <taxon>Basidiomycota</taxon>
        <taxon>Agaricomycotina</taxon>
        <taxon>Agaricomycetes</taxon>
        <taxon>Russulales</taxon>
        <taxon>Hericiaceae</taxon>
        <taxon>Hericium</taxon>
    </lineage>
</organism>
<reference evidence="1 2" key="1">
    <citation type="submission" date="2019-02" db="EMBL/GenBank/DDBJ databases">
        <title>Genome sequencing of the rare red list fungi Hericium alpestre (H. flagellum).</title>
        <authorList>
            <person name="Buettner E."/>
            <person name="Kellner H."/>
        </authorList>
    </citation>
    <scope>NUCLEOTIDE SEQUENCE [LARGE SCALE GENOMIC DNA]</scope>
    <source>
        <strain evidence="1 2">DSM 108284</strain>
    </source>
</reference>